<proteinExistence type="inferred from homology"/>
<reference evidence="7 8" key="1">
    <citation type="journal article" date="2011" name="J. Bacteriol.">
        <title>Genome sequence of Brevibacillus laterosporus LMG 15441, a pathogen of invertebrates.</title>
        <authorList>
            <person name="Djukic M."/>
            <person name="Poehlein A."/>
            <person name="Thurmer A."/>
            <person name="Daniel R."/>
        </authorList>
    </citation>
    <scope>NUCLEOTIDE SEQUENCE [LARGE SCALE GENOMIC DNA]</scope>
    <source>
        <strain evidence="7 8">LMG 15441</strain>
    </source>
</reference>
<dbReference type="HOGENOM" id="CLU_047691_3_0_9"/>
<dbReference type="AlphaFoldDB" id="A0A075R3Y8"/>
<organism evidence="7 8">
    <name type="scientific">Brevibacillus laterosporus LMG 15441</name>
    <dbReference type="NCBI Taxonomy" id="1042163"/>
    <lineage>
        <taxon>Bacteria</taxon>
        <taxon>Bacillati</taxon>
        <taxon>Bacillota</taxon>
        <taxon>Bacilli</taxon>
        <taxon>Bacillales</taxon>
        <taxon>Paenibacillaceae</taxon>
        <taxon>Brevibacillus</taxon>
    </lineage>
</organism>
<evidence type="ECO:0000313" key="7">
    <source>
        <dbReference type="EMBL" id="AIG25878.1"/>
    </source>
</evidence>
<evidence type="ECO:0000259" key="5">
    <source>
        <dbReference type="Pfam" id="PF04542"/>
    </source>
</evidence>
<evidence type="ECO:0000259" key="6">
    <source>
        <dbReference type="Pfam" id="PF08281"/>
    </source>
</evidence>
<gene>
    <name evidence="7" type="primary">sigW_3</name>
    <name evidence="7" type="ORF">BRLA_c015500</name>
</gene>
<keyword evidence="3" id="KW-0731">Sigma factor</keyword>
<dbReference type="STRING" id="1042163.BRLA_c015500"/>
<dbReference type="SUPFAM" id="SSF88659">
    <property type="entry name" value="Sigma3 and sigma4 domains of RNA polymerase sigma factors"/>
    <property type="match status" value="1"/>
</dbReference>
<sequence length="198" mass="23667">MQEDEEIIEQILQGNKEIYAQIIHKYKGKVASILTKMLGHSSNIQDIVQEIFIKAYYHLPEYQSQQKFSAWLYRISINRGLDEVRMRKRTPLVSDLTFEIMDSYTPEKAYLDKEQKEFLQHLLLRVDDEYQTILEMHYIQDLSYKEISEKLCVSMSTVRMRLSYARKKVKDEFIRMNKRGEFIYEVPEPKASDSIHAR</sequence>
<dbReference type="NCBIfam" id="TIGR02937">
    <property type="entry name" value="sigma70-ECF"/>
    <property type="match status" value="1"/>
</dbReference>
<dbReference type="Pfam" id="PF08281">
    <property type="entry name" value="Sigma70_r4_2"/>
    <property type="match status" value="1"/>
</dbReference>
<evidence type="ECO:0000256" key="4">
    <source>
        <dbReference type="ARBA" id="ARBA00023163"/>
    </source>
</evidence>
<dbReference type="SUPFAM" id="SSF88946">
    <property type="entry name" value="Sigma2 domain of RNA polymerase sigma factors"/>
    <property type="match status" value="1"/>
</dbReference>
<dbReference type="Proteomes" id="UP000005850">
    <property type="component" value="Chromosome"/>
</dbReference>
<dbReference type="InterPro" id="IPR039425">
    <property type="entry name" value="RNA_pol_sigma-70-like"/>
</dbReference>
<dbReference type="Pfam" id="PF04542">
    <property type="entry name" value="Sigma70_r2"/>
    <property type="match status" value="1"/>
</dbReference>
<feature type="domain" description="RNA polymerase sigma factor 70 region 4 type 2" evidence="6">
    <location>
        <begin position="119"/>
        <end position="168"/>
    </location>
</feature>
<dbReference type="KEGG" id="blr:BRLA_c015500"/>
<dbReference type="GO" id="GO:0003677">
    <property type="term" value="F:DNA binding"/>
    <property type="evidence" value="ECO:0007669"/>
    <property type="project" value="InterPro"/>
</dbReference>
<dbReference type="InterPro" id="IPR007627">
    <property type="entry name" value="RNA_pol_sigma70_r2"/>
</dbReference>
<dbReference type="GO" id="GO:0016987">
    <property type="term" value="F:sigma factor activity"/>
    <property type="evidence" value="ECO:0007669"/>
    <property type="project" value="UniProtKB-KW"/>
</dbReference>
<accession>A0A075R3Y8</accession>
<dbReference type="RefSeq" id="WP_003338038.1">
    <property type="nucleotide sequence ID" value="NZ_CP007806.1"/>
</dbReference>
<dbReference type="Gene3D" id="1.10.1740.10">
    <property type="match status" value="1"/>
</dbReference>
<dbReference type="EMBL" id="CP007806">
    <property type="protein sequence ID" value="AIG25878.1"/>
    <property type="molecule type" value="Genomic_DNA"/>
</dbReference>
<dbReference type="GO" id="GO:0006352">
    <property type="term" value="P:DNA-templated transcription initiation"/>
    <property type="evidence" value="ECO:0007669"/>
    <property type="project" value="InterPro"/>
</dbReference>
<evidence type="ECO:0000256" key="1">
    <source>
        <dbReference type="ARBA" id="ARBA00010641"/>
    </source>
</evidence>
<dbReference type="PANTHER" id="PTHR43133">
    <property type="entry name" value="RNA POLYMERASE ECF-TYPE SIGMA FACTO"/>
    <property type="match status" value="1"/>
</dbReference>
<dbReference type="PANTHER" id="PTHR43133:SF51">
    <property type="entry name" value="RNA POLYMERASE SIGMA FACTOR"/>
    <property type="match status" value="1"/>
</dbReference>
<dbReference type="InterPro" id="IPR013324">
    <property type="entry name" value="RNA_pol_sigma_r3/r4-like"/>
</dbReference>
<dbReference type="InterPro" id="IPR014284">
    <property type="entry name" value="RNA_pol_sigma-70_dom"/>
</dbReference>
<dbReference type="CDD" id="cd06171">
    <property type="entry name" value="Sigma70_r4"/>
    <property type="match status" value="1"/>
</dbReference>
<dbReference type="Gene3D" id="1.10.10.10">
    <property type="entry name" value="Winged helix-like DNA-binding domain superfamily/Winged helix DNA-binding domain"/>
    <property type="match status" value="1"/>
</dbReference>
<dbReference type="InterPro" id="IPR013249">
    <property type="entry name" value="RNA_pol_sigma70_r4_t2"/>
</dbReference>
<evidence type="ECO:0000313" key="8">
    <source>
        <dbReference type="Proteomes" id="UP000005850"/>
    </source>
</evidence>
<feature type="domain" description="RNA polymerase sigma-70 region 2" evidence="5">
    <location>
        <begin position="23"/>
        <end position="90"/>
    </location>
</feature>
<keyword evidence="4" id="KW-0804">Transcription</keyword>
<name>A0A075R3Y8_BRELA</name>
<dbReference type="eggNOG" id="COG1595">
    <property type="taxonomic scope" value="Bacteria"/>
</dbReference>
<keyword evidence="2" id="KW-0805">Transcription regulation</keyword>
<comment type="similarity">
    <text evidence="1">Belongs to the sigma-70 factor family. ECF subfamily.</text>
</comment>
<evidence type="ECO:0000256" key="3">
    <source>
        <dbReference type="ARBA" id="ARBA00023082"/>
    </source>
</evidence>
<evidence type="ECO:0000256" key="2">
    <source>
        <dbReference type="ARBA" id="ARBA00023015"/>
    </source>
</evidence>
<dbReference type="InterPro" id="IPR013325">
    <property type="entry name" value="RNA_pol_sigma_r2"/>
</dbReference>
<dbReference type="InterPro" id="IPR036388">
    <property type="entry name" value="WH-like_DNA-bd_sf"/>
</dbReference>
<keyword evidence="8" id="KW-1185">Reference proteome</keyword>
<protein>
    <submittedName>
        <fullName evidence="7">RNA polymerase sigma-W factor</fullName>
    </submittedName>
</protein>